<dbReference type="EMBL" id="LR031877">
    <property type="protein sequence ID" value="VDD41467.1"/>
    <property type="molecule type" value="Genomic_DNA"/>
</dbReference>
<dbReference type="AlphaFoldDB" id="A0A3P6EB73"/>
<evidence type="ECO:0000313" key="1">
    <source>
        <dbReference type="EMBL" id="VDD41467.1"/>
    </source>
</evidence>
<name>A0A3P6EB73_BRAOL</name>
<gene>
    <name evidence="1" type="ORF">BOLC5T29014H</name>
</gene>
<proteinExistence type="predicted"/>
<sequence length="66" mass="7276">MKQARTCLKEEATTRNTGSTCRLMMITSREETSKARSFTCTSSQLLEGRSRILSSGSSVLSTDQLL</sequence>
<accession>A0A3P6EB73</accession>
<protein>
    <submittedName>
        <fullName evidence="1">Uncharacterized protein</fullName>
    </submittedName>
</protein>
<organism evidence="1">
    <name type="scientific">Brassica oleracea</name>
    <name type="common">Wild cabbage</name>
    <dbReference type="NCBI Taxonomy" id="3712"/>
    <lineage>
        <taxon>Eukaryota</taxon>
        <taxon>Viridiplantae</taxon>
        <taxon>Streptophyta</taxon>
        <taxon>Embryophyta</taxon>
        <taxon>Tracheophyta</taxon>
        <taxon>Spermatophyta</taxon>
        <taxon>Magnoliopsida</taxon>
        <taxon>eudicotyledons</taxon>
        <taxon>Gunneridae</taxon>
        <taxon>Pentapetalae</taxon>
        <taxon>rosids</taxon>
        <taxon>malvids</taxon>
        <taxon>Brassicales</taxon>
        <taxon>Brassicaceae</taxon>
        <taxon>Brassiceae</taxon>
        <taxon>Brassica</taxon>
    </lineage>
</organism>
<reference evidence="1" key="1">
    <citation type="submission" date="2018-11" db="EMBL/GenBank/DDBJ databases">
        <authorList>
            <consortium name="Genoscope - CEA"/>
            <person name="William W."/>
        </authorList>
    </citation>
    <scope>NUCLEOTIDE SEQUENCE</scope>
</reference>